<evidence type="ECO:0000256" key="2">
    <source>
        <dbReference type="ARBA" id="ARBA00022670"/>
    </source>
</evidence>
<comment type="similarity">
    <text evidence="1 7">Belongs to the peptidase S8 family.</text>
</comment>
<dbReference type="Gene3D" id="2.60.40.2310">
    <property type="match status" value="1"/>
</dbReference>
<comment type="caution">
    <text evidence="13">The sequence shown here is derived from an EMBL/GenBank/DDBJ whole genome shotgun (WGS) entry which is preliminary data.</text>
</comment>
<reference evidence="13 14" key="1">
    <citation type="submission" date="2024-11" db="EMBL/GenBank/DDBJ databases">
        <title>A near-complete genome assembly of Cinchona calisaya.</title>
        <authorList>
            <person name="Lian D.C."/>
            <person name="Zhao X.W."/>
            <person name="Wei L."/>
        </authorList>
    </citation>
    <scope>NUCLEOTIDE SEQUENCE [LARGE SCALE GENOMIC DNA]</scope>
    <source>
        <tissue evidence="13">Nenye</tissue>
    </source>
</reference>
<feature type="domain" description="Subtilisin-like protease fibronectin type-III" evidence="12">
    <location>
        <begin position="673"/>
        <end position="776"/>
    </location>
</feature>
<evidence type="ECO:0000256" key="6">
    <source>
        <dbReference type="PIRSR" id="PIRSR615500-1"/>
    </source>
</evidence>
<dbReference type="FunFam" id="3.50.30.30:FF:000005">
    <property type="entry name" value="subtilisin-like protease SBT1.5"/>
    <property type="match status" value="1"/>
</dbReference>
<dbReference type="Pfam" id="PF00082">
    <property type="entry name" value="Peptidase_S8"/>
    <property type="match status" value="1"/>
</dbReference>
<evidence type="ECO:0000313" key="13">
    <source>
        <dbReference type="EMBL" id="KAL3522596.1"/>
    </source>
</evidence>
<dbReference type="AlphaFoldDB" id="A0ABD2ZUZ4"/>
<dbReference type="CDD" id="cd02120">
    <property type="entry name" value="PA_subtilisin_like"/>
    <property type="match status" value="1"/>
</dbReference>
<dbReference type="InterPro" id="IPR015500">
    <property type="entry name" value="Peptidase_S8_subtilisin-rel"/>
</dbReference>
<evidence type="ECO:0000256" key="5">
    <source>
        <dbReference type="ARBA" id="ARBA00022825"/>
    </source>
</evidence>
<feature type="domain" description="PA" evidence="10">
    <location>
        <begin position="405"/>
        <end position="477"/>
    </location>
</feature>
<dbReference type="PRINTS" id="PR00723">
    <property type="entry name" value="SUBTILISIN"/>
</dbReference>
<dbReference type="PROSITE" id="PS51892">
    <property type="entry name" value="SUBTILASE"/>
    <property type="match status" value="1"/>
</dbReference>
<dbReference type="InterPro" id="IPR000209">
    <property type="entry name" value="Peptidase_S8/S53_dom"/>
</dbReference>
<evidence type="ECO:0000256" key="1">
    <source>
        <dbReference type="ARBA" id="ARBA00011073"/>
    </source>
</evidence>
<dbReference type="Proteomes" id="UP001630127">
    <property type="component" value="Unassembled WGS sequence"/>
</dbReference>
<dbReference type="Gene3D" id="3.50.30.30">
    <property type="match status" value="1"/>
</dbReference>
<gene>
    <name evidence="13" type="ORF">ACH5RR_015430</name>
</gene>
<dbReference type="InterPro" id="IPR010259">
    <property type="entry name" value="S8pro/Inhibitor_I9"/>
</dbReference>
<evidence type="ECO:0000256" key="8">
    <source>
        <dbReference type="SAM" id="SignalP"/>
    </source>
</evidence>
<dbReference type="FunFam" id="3.40.50.200:FF:000006">
    <property type="entry name" value="Subtilisin-like protease SBT1.5"/>
    <property type="match status" value="1"/>
</dbReference>
<name>A0ABD2ZUZ4_9GENT</name>
<evidence type="ECO:0000259" key="10">
    <source>
        <dbReference type="Pfam" id="PF02225"/>
    </source>
</evidence>
<dbReference type="InterPro" id="IPR034197">
    <property type="entry name" value="Peptidases_S8_3"/>
</dbReference>
<protein>
    <recommendedName>
        <fullName evidence="15">Subtilisin-like protease SBT5.6</fullName>
    </recommendedName>
</protein>
<dbReference type="InterPro" id="IPR041469">
    <property type="entry name" value="Subtilisin-like_FN3"/>
</dbReference>
<dbReference type="CDD" id="cd04852">
    <property type="entry name" value="Peptidases_S8_3"/>
    <property type="match status" value="1"/>
</dbReference>
<evidence type="ECO:0000256" key="4">
    <source>
        <dbReference type="ARBA" id="ARBA00022801"/>
    </source>
</evidence>
<dbReference type="EMBL" id="JBJUIK010000007">
    <property type="protein sequence ID" value="KAL3522596.1"/>
    <property type="molecule type" value="Genomic_DNA"/>
</dbReference>
<evidence type="ECO:0008006" key="15">
    <source>
        <dbReference type="Google" id="ProtNLM"/>
    </source>
</evidence>
<keyword evidence="4 7" id="KW-0378">Hydrolase</keyword>
<keyword evidence="2 7" id="KW-0645">Protease</keyword>
<evidence type="ECO:0000259" key="11">
    <source>
        <dbReference type="Pfam" id="PF05922"/>
    </source>
</evidence>
<feature type="domain" description="Peptidase S8/S53" evidence="9">
    <location>
        <begin position="139"/>
        <end position="621"/>
    </location>
</feature>
<dbReference type="Gene3D" id="3.30.70.80">
    <property type="entry name" value="Peptidase S8 propeptide/proteinase inhibitor I9"/>
    <property type="match status" value="1"/>
</dbReference>
<feature type="chain" id="PRO_5044881204" description="Subtilisin-like protease SBT5.6" evidence="8">
    <location>
        <begin position="21"/>
        <end position="779"/>
    </location>
</feature>
<evidence type="ECO:0000259" key="12">
    <source>
        <dbReference type="Pfam" id="PF17766"/>
    </source>
</evidence>
<dbReference type="InterPro" id="IPR037045">
    <property type="entry name" value="S8pro/Inhibitor_I9_sf"/>
</dbReference>
<keyword evidence="3 8" id="KW-0732">Signal</keyword>
<dbReference type="InterPro" id="IPR036852">
    <property type="entry name" value="Peptidase_S8/S53_dom_sf"/>
</dbReference>
<dbReference type="Pfam" id="PF05922">
    <property type="entry name" value="Inhibitor_I9"/>
    <property type="match status" value="1"/>
</dbReference>
<dbReference type="InterPro" id="IPR003137">
    <property type="entry name" value="PA_domain"/>
</dbReference>
<dbReference type="Pfam" id="PF02225">
    <property type="entry name" value="PA"/>
    <property type="match status" value="1"/>
</dbReference>
<dbReference type="SUPFAM" id="SSF52743">
    <property type="entry name" value="Subtilisin-like"/>
    <property type="match status" value="1"/>
</dbReference>
<dbReference type="GO" id="GO:0004252">
    <property type="term" value="F:serine-type endopeptidase activity"/>
    <property type="evidence" value="ECO:0007669"/>
    <property type="project" value="UniProtKB-UniRule"/>
</dbReference>
<sequence>MENSPTFFLLLPLVLIPVLASCAEKQAYIVYLGEHDGEKTLQEIEQNHHSYLLSVKETEEEARSSLLYSYKHSINGFAAVLTAYEAEKISHRDEVVSIYKSHPRKYSLHTTRSWEFAGVEEDKLKEDDKDNILVKAKYGRDVIAGLVDTGVWPEAKSFNDEGMGPVPAKWKGICQTGDQFNSSHCNKKLIGARYYIKGYEGYYGRLNRSKDYLSPRDREGHGTHTASTVGGRRVQNVSALGGFARGTASGGAPLVRVAIYKVCWAIPNKEMESTCFEEDMLAAIDDAIHDGVDLLSISIGAYDPSSPFTEDGIAIGALHAIKHKIVVSCSAGNSGPTPSTVVNAAPWIMTVGASSLDRKFLATVELGNGQKIHGETVTPYNLEKKLYPIVYAAQVINPDVPKNLSDQCMPGSLSPEKAKGKIVVCLRGNGTRVGKGGEVKRAGGIGYILGNSKANGDELTVDAHLLPATAVSHQNVMKIIEYINSTKNPTAYITPAKTVLQNITAPYMASFTSRGPSVVSPNILKPDITAPGLNVLAAWSEGSSPTMLDMDNRVVKYNILSGTSMACPHIGGSVALLKAIHPTWSSAAIRSALMTTAELRNNKGKPIADASGADADPFQFGSGHFRPSKAVDPGLVYDASHEDYIHYLCSIGVKLKNFGHKLKCPKNPPPPGNLNYPSVAIPKLKGTVVVKRTLTNVGSSKSVYFASVKPPAGISIKISPPILYFHHVGQKKSFTITVRAESEMKVGEIPKNKYSFGWLTWNDAQNIHNVRSPIAVELA</sequence>
<evidence type="ECO:0000313" key="14">
    <source>
        <dbReference type="Proteomes" id="UP001630127"/>
    </source>
</evidence>
<keyword evidence="14" id="KW-1185">Reference proteome</keyword>
<feature type="signal peptide" evidence="8">
    <location>
        <begin position="1"/>
        <end position="20"/>
    </location>
</feature>
<keyword evidence="5 7" id="KW-0720">Serine protease</keyword>
<accession>A0ABD2ZUZ4</accession>
<organism evidence="13 14">
    <name type="scientific">Cinchona calisaya</name>
    <dbReference type="NCBI Taxonomy" id="153742"/>
    <lineage>
        <taxon>Eukaryota</taxon>
        <taxon>Viridiplantae</taxon>
        <taxon>Streptophyta</taxon>
        <taxon>Embryophyta</taxon>
        <taxon>Tracheophyta</taxon>
        <taxon>Spermatophyta</taxon>
        <taxon>Magnoliopsida</taxon>
        <taxon>eudicotyledons</taxon>
        <taxon>Gunneridae</taxon>
        <taxon>Pentapetalae</taxon>
        <taxon>asterids</taxon>
        <taxon>lamiids</taxon>
        <taxon>Gentianales</taxon>
        <taxon>Rubiaceae</taxon>
        <taxon>Cinchonoideae</taxon>
        <taxon>Cinchoneae</taxon>
        <taxon>Cinchona</taxon>
    </lineage>
</organism>
<evidence type="ECO:0000256" key="7">
    <source>
        <dbReference type="PROSITE-ProRule" id="PRU01240"/>
    </source>
</evidence>
<dbReference type="PANTHER" id="PTHR10795">
    <property type="entry name" value="PROPROTEIN CONVERTASE SUBTILISIN/KEXIN"/>
    <property type="match status" value="1"/>
</dbReference>
<evidence type="ECO:0000256" key="3">
    <source>
        <dbReference type="ARBA" id="ARBA00022729"/>
    </source>
</evidence>
<feature type="active site" description="Charge relay system" evidence="6 7">
    <location>
        <position position="148"/>
    </location>
</feature>
<feature type="active site" description="Charge relay system" evidence="6 7">
    <location>
        <position position="221"/>
    </location>
</feature>
<evidence type="ECO:0000259" key="9">
    <source>
        <dbReference type="Pfam" id="PF00082"/>
    </source>
</evidence>
<dbReference type="Gene3D" id="3.40.50.200">
    <property type="entry name" value="Peptidase S8/S53 domain"/>
    <property type="match status" value="1"/>
</dbReference>
<feature type="active site" description="Charge relay system" evidence="6 7">
    <location>
        <position position="564"/>
    </location>
</feature>
<feature type="domain" description="Inhibitor I9" evidence="11">
    <location>
        <begin position="28"/>
        <end position="105"/>
    </location>
</feature>
<proteinExistence type="inferred from homology"/>
<dbReference type="Pfam" id="PF17766">
    <property type="entry name" value="fn3_6"/>
    <property type="match status" value="1"/>
</dbReference>
<dbReference type="FunFam" id="3.30.70.80:FF:000002">
    <property type="entry name" value="Subtilisin-like protease SBT5.3"/>
    <property type="match status" value="1"/>
</dbReference>
<dbReference type="InterPro" id="IPR045051">
    <property type="entry name" value="SBT"/>
</dbReference>
<dbReference type="GO" id="GO:0006508">
    <property type="term" value="P:proteolysis"/>
    <property type="evidence" value="ECO:0007669"/>
    <property type="project" value="UniProtKB-KW"/>
</dbReference>